<evidence type="ECO:0000256" key="3">
    <source>
        <dbReference type="ARBA" id="ARBA00024912"/>
    </source>
</evidence>
<dbReference type="PROSITE" id="PS50176">
    <property type="entry name" value="ARM_REPEAT"/>
    <property type="match status" value="1"/>
</dbReference>
<dbReference type="InterPro" id="IPR011989">
    <property type="entry name" value="ARM-like"/>
</dbReference>
<gene>
    <name evidence="7" type="primary">FES1</name>
    <name evidence="7" type="ORF">Daus18300_011379</name>
</gene>
<name>A0ABR3W710_9PEZI</name>
<comment type="similarity">
    <text evidence="1">Belongs to the FES1 family.</text>
</comment>
<evidence type="ECO:0000313" key="7">
    <source>
        <dbReference type="EMBL" id="KAL1854783.1"/>
    </source>
</evidence>
<dbReference type="PANTHER" id="PTHR19316:SF18">
    <property type="entry name" value="HSP70-BINDING PROTEIN 1"/>
    <property type="match status" value="1"/>
</dbReference>
<evidence type="ECO:0000256" key="4">
    <source>
        <dbReference type="PROSITE-ProRule" id="PRU00259"/>
    </source>
</evidence>
<comment type="caution">
    <text evidence="7">The sequence shown here is derived from an EMBL/GenBank/DDBJ whole genome shotgun (WGS) entry which is preliminary data.</text>
</comment>
<feature type="repeat" description="ARM" evidence="4">
    <location>
        <begin position="170"/>
        <end position="202"/>
    </location>
</feature>
<organism evidence="7 8">
    <name type="scientific">Diaporthe australafricana</name>
    <dbReference type="NCBI Taxonomy" id="127596"/>
    <lineage>
        <taxon>Eukaryota</taxon>
        <taxon>Fungi</taxon>
        <taxon>Dikarya</taxon>
        <taxon>Ascomycota</taxon>
        <taxon>Pezizomycotina</taxon>
        <taxon>Sordariomycetes</taxon>
        <taxon>Sordariomycetidae</taxon>
        <taxon>Diaporthales</taxon>
        <taxon>Diaporthaceae</taxon>
        <taxon>Diaporthe</taxon>
    </lineage>
</organism>
<feature type="region of interest" description="Disordered" evidence="5">
    <location>
        <begin position="20"/>
        <end position="40"/>
    </location>
</feature>
<dbReference type="EMBL" id="JAWRVE010000137">
    <property type="protein sequence ID" value="KAL1854783.1"/>
    <property type="molecule type" value="Genomic_DNA"/>
</dbReference>
<feature type="domain" description="Nucleotide exchange factor Fes1" evidence="6">
    <location>
        <begin position="5"/>
        <end position="124"/>
    </location>
</feature>
<evidence type="ECO:0000256" key="2">
    <source>
        <dbReference type="ARBA" id="ARBA00022737"/>
    </source>
</evidence>
<evidence type="ECO:0000256" key="5">
    <source>
        <dbReference type="SAM" id="MobiDB-lite"/>
    </source>
</evidence>
<feature type="compositionally biased region" description="Polar residues" evidence="5">
    <location>
        <begin position="31"/>
        <end position="40"/>
    </location>
</feature>
<dbReference type="Pfam" id="PF08609">
    <property type="entry name" value="Fes1"/>
    <property type="match status" value="1"/>
</dbReference>
<protein>
    <submittedName>
        <fullName evidence="7">Hsp70 nucleotide exchange factor fes1</fullName>
    </submittedName>
</protein>
<dbReference type="InterPro" id="IPR013918">
    <property type="entry name" value="Nucleotide_exch_fac_Fes1"/>
</dbReference>
<proteinExistence type="inferred from homology"/>
<evidence type="ECO:0000313" key="8">
    <source>
        <dbReference type="Proteomes" id="UP001583177"/>
    </source>
</evidence>
<evidence type="ECO:0000259" key="6">
    <source>
        <dbReference type="Pfam" id="PF08609"/>
    </source>
</evidence>
<feature type="compositionally biased region" description="Low complexity" evidence="5">
    <location>
        <begin position="20"/>
        <end position="30"/>
    </location>
</feature>
<dbReference type="Proteomes" id="UP001583177">
    <property type="component" value="Unassembled WGS sequence"/>
</dbReference>
<dbReference type="InterPro" id="IPR050693">
    <property type="entry name" value="Hsp70_NEF-Inhibitors"/>
</dbReference>
<dbReference type="Gene3D" id="1.25.10.10">
    <property type="entry name" value="Leucine-rich Repeat Variant"/>
    <property type="match status" value="1"/>
</dbReference>
<dbReference type="InterPro" id="IPR000225">
    <property type="entry name" value="Armadillo"/>
</dbReference>
<dbReference type="InterPro" id="IPR016024">
    <property type="entry name" value="ARM-type_fold"/>
</dbReference>
<evidence type="ECO:0000256" key="1">
    <source>
        <dbReference type="ARBA" id="ARBA00011045"/>
    </source>
</evidence>
<sequence>MDKNLNELLKWSIEAQTAGNANGNGAGAQNPSTTAITAADGNTTANGQAAQQAAPSSTAATTTSDLNPEILEALLGGPSDADLMRQSMAVITATGDPEVTLEHRLTAFDNLEQLIESLDNANNLGPLGLWAPLLSALADAETEVRKYAAWVVGTAVQNNEKSQERLLAMGGLPGLVKMALAGDEREDVRRKAVYALSSATRNYQPAMDVVAAELEKGGHRQAGQGKVDATNMDAVDEVMDGLKEQVQKEAAKASA</sequence>
<accession>A0ABR3W710</accession>
<keyword evidence="8" id="KW-1185">Reference proteome</keyword>
<reference evidence="7 8" key="1">
    <citation type="journal article" date="2024" name="IMA Fungus">
        <title>IMA Genome - F19 : A genome assembly and annotation guide to empower mycologists, including annotated draft genome sequences of Ceratocystis pirilliformis, Diaporthe australafricana, Fusarium ophioides, Paecilomyces lecythidis, and Sporothrix stenoceras.</title>
        <authorList>
            <person name="Aylward J."/>
            <person name="Wilson A.M."/>
            <person name="Visagie C.M."/>
            <person name="Spraker J."/>
            <person name="Barnes I."/>
            <person name="Buitendag C."/>
            <person name="Ceriani C."/>
            <person name="Del Mar Angel L."/>
            <person name="du Plessis D."/>
            <person name="Fuchs T."/>
            <person name="Gasser K."/>
            <person name="Kramer D."/>
            <person name="Li W."/>
            <person name="Munsamy K."/>
            <person name="Piso A."/>
            <person name="Price J.L."/>
            <person name="Sonnekus B."/>
            <person name="Thomas C."/>
            <person name="van der Nest A."/>
            <person name="van Dijk A."/>
            <person name="van Heerden A."/>
            <person name="van Vuuren N."/>
            <person name="Yilmaz N."/>
            <person name="Duong T.A."/>
            <person name="van der Merwe N.A."/>
            <person name="Wingfield M.J."/>
            <person name="Wingfield B.D."/>
        </authorList>
    </citation>
    <scope>NUCLEOTIDE SEQUENCE [LARGE SCALE GENOMIC DNA]</scope>
    <source>
        <strain evidence="7 8">CMW 18300</strain>
    </source>
</reference>
<keyword evidence="2" id="KW-0677">Repeat</keyword>
<comment type="function">
    <text evidence="3">Functions as a nucleotide exchange factor (NEF) for Hsp70 chaperones which accelerates the release of ADP. Required for fully efficient Hsp70-mediated folding of proteins.</text>
</comment>
<dbReference type="PANTHER" id="PTHR19316">
    <property type="entry name" value="PROTEIN FOLDING REGULATOR"/>
    <property type="match status" value="1"/>
</dbReference>
<dbReference type="SUPFAM" id="SSF48371">
    <property type="entry name" value="ARM repeat"/>
    <property type="match status" value="1"/>
</dbReference>